<dbReference type="EMBL" id="JACCCC010000001">
    <property type="protein sequence ID" value="NYE48573.1"/>
    <property type="molecule type" value="Genomic_DNA"/>
</dbReference>
<dbReference type="Proteomes" id="UP000589036">
    <property type="component" value="Unassembled WGS sequence"/>
</dbReference>
<keyword evidence="2 5" id="KW-0238">DNA-binding</keyword>
<dbReference type="Pfam" id="PF12625">
    <property type="entry name" value="Arabinose_bd"/>
    <property type="match status" value="1"/>
</dbReference>
<dbReference type="PROSITE" id="PS01124">
    <property type="entry name" value="HTH_ARAC_FAMILY_2"/>
    <property type="match status" value="1"/>
</dbReference>
<evidence type="ECO:0000259" key="4">
    <source>
        <dbReference type="PROSITE" id="PS01124"/>
    </source>
</evidence>
<accession>A0A852U0P9</accession>
<dbReference type="InterPro" id="IPR032687">
    <property type="entry name" value="AraC-type_N"/>
</dbReference>
<name>A0A852U0P9_9ACTN</name>
<evidence type="ECO:0000256" key="2">
    <source>
        <dbReference type="ARBA" id="ARBA00023125"/>
    </source>
</evidence>
<reference evidence="5 6" key="1">
    <citation type="submission" date="2020-07" db="EMBL/GenBank/DDBJ databases">
        <title>Sequencing the genomes of 1000 actinobacteria strains.</title>
        <authorList>
            <person name="Klenk H.-P."/>
        </authorList>
    </citation>
    <scope>NUCLEOTIDE SEQUENCE [LARGE SCALE GENOMIC DNA]</scope>
    <source>
        <strain evidence="5 6">CXB654</strain>
    </source>
</reference>
<dbReference type="SUPFAM" id="SSF46689">
    <property type="entry name" value="Homeodomain-like"/>
    <property type="match status" value="1"/>
</dbReference>
<comment type="caution">
    <text evidence="5">The sequence shown here is derived from an EMBL/GenBank/DDBJ whole genome shotgun (WGS) entry which is preliminary data.</text>
</comment>
<gene>
    <name evidence="5" type="ORF">HDA32_003693</name>
</gene>
<evidence type="ECO:0000256" key="1">
    <source>
        <dbReference type="ARBA" id="ARBA00023015"/>
    </source>
</evidence>
<dbReference type="GO" id="GO:0005829">
    <property type="term" value="C:cytosol"/>
    <property type="evidence" value="ECO:0007669"/>
    <property type="project" value="TreeGrafter"/>
</dbReference>
<dbReference type="InterPro" id="IPR009057">
    <property type="entry name" value="Homeodomain-like_sf"/>
</dbReference>
<dbReference type="GO" id="GO:0000976">
    <property type="term" value="F:transcription cis-regulatory region binding"/>
    <property type="evidence" value="ECO:0007669"/>
    <property type="project" value="TreeGrafter"/>
</dbReference>
<dbReference type="Pfam" id="PF12833">
    <property type="entry name" value="HTH_18"/>
    <property type="match status" value="1"/>
</dbReference>
<keyword evidence="3" id="KW-0804">Transcription</keyword>
<keyword evidence="6" id="KW-1185">Reference proteome</keyword>
<evidence type="ECO:0000313" key="5">
    <source>
        <dbReference type="EMBL" id="NYE48573.1"/>
    </source>
</evidence>
<dbReference type="PANTHER" id="PTHR47894">
    <property type="entry name" value="HTH-TYPE TRANSCRIPTIONAL REGULATOR GADX"/>
    <property type="match status" value="1"/>
</dbReference>
<dbReference type="InterPro" id="IPR018060">
    <property type="entry name" value="HTH_AraC"/>
</dbReference>
<dbReference type="PANTHER" id="PTHR47894:SF1">
    <property type="entry name" value="HTH-TYPE TRANSCRIPTIONAL REGULATOR VQSM"/>
    <property type="match status" value="1"/>
</dbReference>
<proteinExistence type="predicted"/>
<evidence type="ECO:0000313" key="6">
    <source>
        <dbReference type="Proteomes" id="UP000589036"/>
    </source>
</evidence>
<sequence length="334" mass="36856">MGAAALPRRGVNTALVLTGVGSEHGLTPQACLAGTGMTPELLTDPMREIEAEQELGVIRNLLEALPHVPHLGLIAGRRYHFTTFGVWGLGLASSATLGDAVDYARRTLPGSFALCHWDFGLEGGLLRWRLTAEHLPAWARRFALERDAASIRTVQHQILGESIPFEALRTSFPQPENAAPYEEVFGPSLEFDSAHDEVLIAPEHCDRPLPQADPHTHRWCAQEAQRITARRSEAAVVTAVRRHIAHDLASVDLETVARAVALSPRTLRRRLNEHGASFRDLLEEARRSRALELLARRTPVADIAARLGYADSAAFNHAFKRWTGLSPRDMVRRG</sequence>
<dbReference type="AlphaFoldDB" id="A0A852U0P9"/>
<dbReference type="Gene3D" id="1.10.10.60">
    <property type="entry name" value="Homeodomain-like"/>
    <property type="match status" value="1"/>
</dbReference>
<dbReference type="RefSeq" id="WP_179644335.1">
    <property type="nucleotide sequence ID" value="NZ_BAAAYY010000004.1"/>
</dbReference>
<dbReference type="SMART" id="SM00342">
    <property type="entry name" value="HTH_ARAC"/>
    <property type="match status" value="1"/>
</dbReference>
<organism evidence="5 6">
    <name type="scientific">Spinactinospora alkalitolerans</name>
    <dbReference type="NCBI Taxonomy" id="687207"/>
    <lineage>
        <taxon>Bacteria</taxon>
        <taxon>Bacillati</taxon>
        <taxon>Actinomycetota</taxon>
        <taxon>Actinomycetes</taxon>
        <taxon>Streptosporangiales</taxon>
        <taxon>Nocardiopsidaceae</taxon>
        <taxon>Spinactinospora</taxon>
    </lineage>
</organism>
<evidence type="ECO:0000256" key="3">
    <source>
        <dbReference type="ARBA" id="ARBA00023163"/>
    </source>
</evidence>
<protein>
    <submittedName>
        <fullName evidence="5">AraC-like DNA-binding protein</fullName>
    </submittedName>
</protein>
<keyword evidence="1" id="KW-0805">Transcription regulation</keyword>
<feature type="domain" description="HTH araC/xylS-type" evidence="4">
    <location>
        <begin position="234"/>
        <end position="333"/>
    </location>
</feature>
<dbReference type="GO" id="GO:0003700">
    <property type="term" value="F:DNA-binding transcription factor activity"/>
    <property type="evidence" value="ECO:0007669"/>
    <property type="project" value="InterPro"/>
</dbReference>